<dbReference type="AlphaFoldDB" id="X0YZS5"/>
<organism evidence="1">
    <name type="scientific">marine sediment metagenome</name>
    <dbReference type="NCBI Taxonomy" id="412755"/>
    <lineage>
        <taxon>unclassified sequences</taxon>
        <taxon>metagenomes</taxon>
        <taxon>ecological metagenomes</taxon>
    </lineage>
</organism>
<dbReference type="SUPFAM" id="SSF50129">
    <property type="entry name" value="GroES-like"/>
    <property type="match status" value="1"/>
</dbReference>
<proteinExistence type="predicted"/>
<feature type="non-terminal residue" evidence="1">
    <location>
        <position position="63"/>
    </location>
</feature>
<gene>
    <name evidence="1" type="ORF">S01H1_85523</name>
</gene>
<sequence length="63" mass="6706">MRAIHIAEPRRIAFLDAPDPEPADGEVLVRCSHVALCGSNMGQYTGVGIWGDLAFPNPTGWAG</sequence>
<reference evidence="1" key="1">
    <citation type="journal article" date="2014" name="Front. Microbiol.">
        <title>High frequency of phylogenetically diverse reductive dehalogenase-homologous genes in deep subseafloor sedimentary metagenomes.</title>
        <authorList>
            <person name="Kawai M."/>
            <person name="Futagami T."/>
            <person name="Toyoda A."/>
            <person name="Takaki Y."/>
            <person name="Nishi S."/>
            <person name="Hori S."/>
            <person name="Arai W."/>
            <person name="Tsubouchi T."/>
            <person name="Morono Y."/>
            <person name="Uchiyama I."/>
            <person name="Ito T."/>
            <person name="Fujiyama A."/>
            <person name="Inagaki F."/>
            <person name="Takami H."/>
        </authorList>
    </citation>
    <scope>NUCLEOTIDE SEQUENCE</scope>
    <source>
        <strain evidence="1">Expedition CK06-06</strain>
    </source>
</reference>
<dbReference type="EMBL" id="BARS01058774">
    <property type="protein sequence ID" value="GAG41931.1"/>
    <property type="molecule type" value="Genomic_DNA"/>
</dbReference>
<accession>X0YZS5</accession>
<evidence type="ECO:0000313" key="1">
    <source>
        <dbReference type="EMBL" id="GAG41931.1"/>
    </source>
</evidence>
<dbReference type="Gene3D" id="3.90.180.10">
    <property type="entry name" value="Medium-chain alcohol dehydrogenases, catalytic domain"/>
    <property type="match status" value="1"/>
</dbReference>
<comment type="caution">
    <text evidence="1">The sequence shown here is derived from an EMBL/GenBank/DDBJ whole genome shotgun (WGS) entry which is preliminary data.</text>
</comment>
<dbReference type="InterPro" id="IPR011032">
    <property type="entry name" value="GroES-like_sf"/>
</dbReference>
<protein>
    <submittedName>
        <fullName evidence="1">Uncharacterized protein</fullName>
    </submittedName>
</protein>
<name>X0YZS5_9ZZZZ</name>